<dbReference type="Proteomes" id="UP001186944">
    <property type="component" value="Unassembled WGS sequence"/>
</dbReference>
<evidence type="ECO:0000256" key="1">
    <source>
        <dbReference type="PROSITE-ProRule" id="PRU00024"/>
    </source>
</evidence>
<gene>
    <name evidence="3" type="ORF">FSP39_005876</name>
</gene>
<evidence type="ECO:0000313" key="3">
    <source>
        <dbReference type="EMBL" id="KAK3104598.1"/>
    </source>
</evidence>
<dbReference type="SUPFAM" id="SSF57845">
    <property type="entry name" value="B-box zinc-binding domain"/>
    <property type="match status" value="1"/>
</dbReference>
<keyword evidence="4" id="KW-1185">Reference proteome</keyword>
<protein>
    <recommendedName>
        <fullName evidence="2">B box-type domain-containing protein</fullName>
    </recommendedName>
</protein>
<sequence>MAFASSRIGAQEAIIKPCDLCEDGENVNWFCKDCDQILCDRCKRTCDRNICSNCLSSEHKKHDFVGLRELQSKVQKQLDDVIKEKETEKQTMTKNYDYLVQHEDKSGYHLKEQYAKIDDRVKAIKLAADEEGEILKESLSSIKHQQDEEVKEGKQKIHTLTGLYNKEIQSVRQELRLQTTSSLNGFVKESITKLKKLKPISIAIPDEQQLPFEEQVEDSQIRETIGKLIGSQYISEIEITKGGKDGAKCNVLSNLEIVRTFNVDKFRHCYSMCLSPDGSIWIGGIGYVYKMSSDCSTVLHQIPTRNSYVCYYIACLQSGDAVVSYGGGVPYVDRFTSDGRRVEFTELPRRKNYDKAVNTNDEVVINVDGNYIYIFSNKGKKLREIEVDGGIKTFCIDREGHIIVANRGSPNLTILDGRCGEVITLWRVSMSDIQHLTCNRYGNILATNWMENVYVLSKDGDVKKTYTVDFDGIMGICVNKEDHLLILMRKNDKYEIHVAKYLE</sequence>
<comment type="caution">
    <text evidence="3">The sequence shown here is derived from an EMBL/GenBank/DDBJ whole genome shotgun (WGS) entry which is preliminary data.</text>
</comment>
<evidence type="ECO:0000313" key="4">
    <source>
        <dbReference type="Proteomes" id="UP001186944"/>
    </source>
</evidence>
<keyword evidence="1" id="KW-0479">Metal-binding</keyword>
<organism evidence="3 4">
    <name type="scientific">Pinctada imbricata</name>
    <name type="common">Atlantic pearl-oyster</name>
    <name type="synonym">Pinctada martensii</name>
    <dbReference type="NCBI Taxonomy" id="66713"/>
    <lineage>
        <taxon>Eukaryota</taxon>
        <taxon>Metazoa</taxon>
        <taxon>Spiralia</taxon>
        <taxon>Lophotrochozoa</taxon>
        <taxon>Mollusca</taxon>
        <taxon>Bivalvia</taxon>
        <taxon>Autobranchia</taxon>
        <taxon>Pteriomorphia</taxon>
        <taxon>Pterioida</taxon>
        <taxon>Pterioidea</taxon>
        <taxon>Pteriidae</taxon>
        <taxon>Pinctada</taxon>
    </lineage>
</organism>
<accession>A0AA88YMX1</accession>
<dbReference type="PANTHER" id="PTHR25462">
    <property type="entry name" value="BONUS, ISOFORM C-RELATED"/>
    <property type="match status" value="1"/>
</dbReference>
<dbReference type="GO" id="GO:0061630">
    <property type="term" value="F:ubiquitin protein ligase activity"/>
    <property type="evidence" value="ECO:0007669"/>
    <property type="project" value="TreeGrafter"/>
</dbReference>
<keyword evidence="1" id="KW-0863">Zinc-finger</keyword>
<dbReference type="EMBL" id="VSWD01000004">
    <property type="protein sequence ID" value="KAK3104598.1"/>
    <property type="molecule type" value="Genomic_DNA"/>
</dbReference>
<dbReference type="PROSITE" id="PS50119">
    <property type="entry name" value="ZF_BBOX"/>
    <property type="match status" value="1"/>
</dbReference>
<reference evidence="3" key="1">
    <citation type="submission" date="2019-08" db="EMBL/GenBank/DDBJ databases">
        <title>The improved chromosome-level genome for the pearl oyster Pinctada fucata martensii using PacBio sequencing and Hi-C.</title>
        <authorList>
            <person name="Zheng Z."/>
        </authorList>
    </citation>
    <scope>NUCLEOTIDE SEQUENCE</scope>
    <source>
        <strain evidence="3">ZZ-2019</strain>
        <tissue evidence="3">Adductor muscle</tissue>
    </source>
</reference>
<dbReference type="InterPro" id="IPR047153">
    <property type="entry name" value="TRIM45/56/19-like"/>
</dbReference>
<feature type="domain" description="B box-type" evidence="2">
    <location>
        <begin position="18"/>
        <end position="67"/>
    </location>
</feature>
<dbReference type="InterPro" id="IPR011042">
    <property type="entry name" value="6-blade_b-propeller_TolB-like"/>
</dbReference>
<dbReference type="Gene3D" id="2.120.10.30">
    <property type="entry name" value="TolB, C-terminal domain"/>
    <property type="match status" value="1"/>
</dbReference>
<evidence type="ECO:0000259" key="2">
    <source>
        <dbReference type="PROSITE" id="PS50119"/>
    </source>
</evidence>
<dbReference type="GO" id="GO:0008270">
    <property type="term" value="F:zinc ion binding"/>
    <property type="evidence" value="ECO:0007669"/>
    <property type="project" value="UniProtKB-KW"/>
</dbReference>
<dbReference type="InterPro" id="IPR000315">
    <property type="entry name" value="Znf_B-box"/>
</dbReference>
<dbReference type="AlphaFoldDB" id="A0AA88YMX1"/>
<dbReference type="SUPFAM" id="SSF101898">
    <property type="entry name" value="NHL repeat"/>
    <property type="match status" value="1"/>
</dbReference>
<proteinExistence type="predicted"/>
<keyword evidence="1" id="KW-0862">Zinc</keyword>
<name>A0AA88YMX1_PINIB</name>
<dbReference type="PANTHER" id="PTHR25462:SF306">
    <property type="entry name" value="TRIPARTITE MOTIF CONTAINING 9"/>
    <property type="match status" value="1"/>
</dbReference>